<dbReference type="OrthoDB" id="3211725at2"/>
<name>A0A4R6SF03_LABRH</name>
<sequence length="213" mass="22513">MTASDATRRSLHGIAELLLAGPQYRASTEIALRVTADGFATTAEPDLRFDGVAVVHGDRRVAVAGLSYADVADGLGVVAGRPQDLYPDGSNARPADVISLDPAAVRALVAAFVAGDEALRRFAPEERPVLWPEHFDVGITVGDVNYGLAPGDDQLPEPYAYVGPHTPRTGEFWNMPFGAAKPLHAFADVAAIVAFFETGRRLAAAAPADDKNH</sequence>
<organism evidence="1 2">
    <name type="scientific">Labedaea rhizosphaerae</name>
    <dbReference type="NCBI Taxonomy" id="598644"/>
    <lineage>
        <taxon>Bacteria</taxon>
        <taxon>Bacillati</taxon>
        <taxon>Actinomycetota</taxon>
        <taxon>Actinomycetes</taxon>
        <taxon>Pseudonocardiales</taxon>
        <taxon>Pseudonocardiaceae</taxon>
        <taxon>Labedaea</taxon>
    </lineage>
</organism>
<accession>A0A4R6SF03</accession>
<evidence type="ECO:0000313" key="1">
    <source>
        <dbReference type="EMBL" id="TDQ00253.1"/>
    </source>
</evidence>
<comment type="caution">
    <text evidence="1">The sequence shown here is derived from an EMBL/GenBank/DDBJ whole genome shotgun (WGS) entry which is preliminary data.</text>
</comment>
<dbReference type="RefSeq" id="WP_133848992.1">
    <property type="nucleotide sequence ID" value="NZ_SNXZ01000002.1"/>
</dbReference>
<dbReference type="AlphaFoldDB" id="A0A4R6SF03"/>
<reference evidence="1 2" key="1">
    <citation type="submission" date="2019-03" db="EMBL/GenBank/DDBJ databases">
        <title>Genomic Encyclopedia of Type Strains, Phase IV (KMG-IV): sequencing the most valuable type-strain genomes for metagenomic binning, comparative biology and taxonomic classification.</title>
        <authorList>
            <person name="Goeker M."/>
        </authorList>
    </citation>
    <scope>NUCLEOTIDE SEQUENCE [LARGE SCALE GENOMIC DNA]</scope>
    <source>
        <strain evidence="1 2">DSM 45361</strain>
    </source>
</reference>
<dbReference type="Proteomes" id="UP000295444">
    <property type="component" value="Unassembled WGS sequence"/>
</dbReference>
<proteinExistence type="predicted"/>
<protein>
    <submittedName>
        <fullName evidence="1">Uncharacterized protein</fullName>
    </submittedName>
</protein>
<dbReference type="EMBL" id="SNXZ01000002">
    <property type="protein sequence ID" value="TDQ00253.1"/>
    <property type="molecule type" value="Genomic_DNA"/>
</dbReference>
<gene>
    <name evidence="1" type="ORF">EV186_102114</name>
</gene>
<evidence type="ECO:0000313" key="2">
    <source>
        <dbReference type="Proteomes" id="UP000295444"/>
    </source>
</evidence>
<keyword evidence="2" id="KW-1185">Reference proteome</keyword>